<accession>A0A379Q280</accession>
<organism evidence="1 2">
    <name type="scientific">Salmonella enterica</name>
    <name type="common">Salmonella choleraesuis</name>
    <dbReference type="NCBI Taxonomy" id="28901"/>
    <lineage>
        <taxon>Bacteria</taxon>
        <taxon>Pseudomonadati</taxon>
        <taxon>Pseudomonadota</taxon>
        <taxon>Gammaproteobacteria</taxon>
        <taxon>Enterobacterales</taxon>
        <taxon>Enterobacteriaceae</taxon>
        <taxon>Salmonella</taxon>
    </lineage>
</organism>
<sequence>MHIITKDFVHRIDDKLISADVALHARPFCVVIEWMKEKNITGDILDKRIWEPVMRIYKSLYPKGNFSIPSLMVGGVALRDAMYPVHINVAYGSFSIEPLKCIDISQSELEFIFQHYPEQGWRAFYGVCDLWDFGYGIDDLINIGSPARELLCNARSSAVATPRILSGADPDAAVQTACLMAELSIKASLTHLGWTGDQLKKLSHHLPKLAAELIKIRPARNDERLFHACSNFPNYVESRYASHGMTRLELMALSMRALFVASEAIRRISQRNMANEMEDRSDCPSRPEL</sequence>
<evidence type="ECO:0008006" key="3">
    <source>
        <dbReference type="Google" id="ProtNLM"/>
    </source>
</evidence>
<evidence type="ECO:0000313" key="2">
    <source>
        <dbReference type="Proteomes" id="UP000254773"/>
    </source>
</evidence>
<dbReference type="EMBL" id="UGWI01000001">
    <property type="protein sequence ID" value="SUF36519.1"/>
    <property type="molecule type" value="Genomic_DNA"/>
</dbReference>
<name>A0A379Q280_SALER</name>
<dbReference type="AlphaFoldDB" id="A0A379Q280"/>
<dbReference type="Proteomes" id="UP000254773">
    <property type="component" value="Unassembled WGS sequence"/>
</dbReference>
<reference evidence="1 2" key="1">
    <citation type="submission" date="2018-06" db="EMBL/GenBank/DDBJ databases">
        <authorList>
            <consortium name="Pathogen Informatics"/>
            <person name="Doyle S."/>
        </authorList>
    </citation>
    <scope>NUCLEOTIDE SEQUENCE [LARGE SCALE GENOMIC DNA]</scope>
    <source>
        <strain evidence="1 2">NCTC9854</strain>
    </source>
</reference>
<evidence type="ECO:0000313" key="1">
    <source>
        <dbReference type="EMBL" id="SUF36519.1"/>
    </source>
</evidence>
<protein>
    <recommendedName>
        <fullName evidence="3">HEPN domain-containing protein</fullName>
    </recommendedName>
</protein>
<gene>
    <name evidence="1" type="ORF">NCTC9854_00734</name>
</gene>
<proteinExistence type="predicted"/>